<sequence length="356" mass="39100">MSAVPALSTSLPALDNTLGALYIGTCLSTLLYGVICVQTFLYITSYRARSDRWWLKSFVFVCKCFIQPHVLHPPIPQQGLDTVNQGMMVAGMYRFLVSDFANPIALEGKGAGGGKALTTYASPTIFSLGLLLILMLQQDESIIGVTSVLLIQLFFCWRIWRFSASSLNVWMRIGFVAIMVPLAFFNFASYIAMGIFGFQHPLHSPNAPNFSLVIKLAASSGMAFDVIMTLAMIMSLHRARSGVIRSDHVITLLTLFTVNTNLITTLLSVGSLVTFLVLPDATVYGGIFFLIAKSYLNSFLAIEYLREKMDPSMSKHETEFSRPVFAEPASAHTITTRQMEEVASGLALANDSSTKV</sequence>
<feature type="domain" description="DUF6534" evidence="2">
    <location>
        <begin position="222"/>
        <end position="302"/>
    </location>
</feature>
<organism evidence="3 4">
    <name type="scientific">Armillaria solidipes</name>
    <dbReference type="NCBI Taxonomy" id="1076256"/>
    <lineage>
        <taxon>Eukaryota</taxon>
        <taxon>Fungi</taxon>
        <taxon>Dikarya</taxon>
        <taxon>Basidiomycota</taxon>
        <taxon>Agaricomycotina</taxon>
        <taxon>Agaricomycetes</taxon>
        <taxon>Agaricomycetidae</taxon>
        <taxon>Agaricales</taxon>
        <taxon>Marasmiineae</taxon>
        <taxon>Physalacriaceae</taxon>
        <taxon>Armillaria</taxon>
    </lineage>
</organism>
<evidence type="ECO:0000259" key="2">
    <source>
        <dbReference type="Pfam" id="PF20152"/>
    </source>
</evidence>
<dbReference type="Proteomes" id="UP000218334">
    <property type="component" value="Unassembled WGS sequence"/>
</dbReference>
<dbReference type="InterPro" id="IPR045339">
    <property type="entry name" value="DUF6534"/>
</dbReference>
<feature type="transmembrane region" description="Helical" evidence="1">
    <location>
        <begin position="172"/>
        <end position="196"/>
    </location>
</feature>
<feature type="transmembrane region" description="Helical" evidence="1">
    <location>
        <begin position="249"/>
        <end position="277"/>
    </location>
</feature>
<dbReference type="AlphaFoldDB" id="A0A2H3BMX3"/>
<dbReference type="STRING" id="1076256.A0A2H3BMX3"/>
<feature type="transmembrane region" description="Helical" evidence="1">
    <location>
        <begin position="283"/>
        <end position="305"/>
    </location>
</feature>
<dbReference type="EMBL" id="KZ293425">
    <property type="protein sequence ID" value="PBK71010.1"/>
    <property type="molecule type" value="Genomic_DNA"/>
</dbReference>
<feature type="transmembrane region" description="Helical" evidence="1">
    <location>
        <begin position="20"/>
        <end position="43"/>
    </location>
</feature>
<evidence type="ECO:0000313" key="3">
    <source>
        <dbReference type="EMBL" id="PBK71010.1"/>
    </source>
</evidence>
<accession>A0A2H3BMX3</accession>
<dbReference type="Pfam" id="PF20152">
    <property type="entry name" value="DUF6534"/>
    <property type="match status" value="1"/>
</dbReference>
<keyword evidence="1" id="KW-0812">Transmembrane</keyword>
<dbReference type="PANTHER" id="PTHR40465">
    <property type="entry name" value="CHROMOSOME 1, WHOLE GENOME SHOTGUN SEQUENCE"/>
    <property type="match status" value="1"/>
</dbReference>
<feature type="transmembrane region" description="Helical" evidence="1">
    <location>
        <begin position="216"/>
        <end position="237"/>
    </location>
</feature>
<name>A0A2H3BMX3_9AGAR</name>
<dbReference type="PANTHER" id="PTHR40465:SF1">
    <property type="entry name" value="DUF6534 DOMAIN-CONTAINING PROTEIN"/>
    <property type="match status" value="1"/>
</dbReference>
<feature type="transmembrane region" description="Helical" evidence="1">
    <location>
        <begin position="142"/>
        <end position="160"/>
    </location>
</feature>
<proteinExistence type="predicted"/>
<gene>
    <name evidence="3" type="ORF">ARMSODRAFT_1083924</name>
</gene>
<keyword evidence="4" id="KW-1185">Reference proteome</keyword>
<keyword evidence="1" id="KW-0472">Membrane</keyword>
<evidence type="ECO:0000313" key="4">
    <source>
        <dbReference type="Proteomes" id="UP000218334"/>
    </source>
</evidence>
<evidence type="ECO:0000256" key="1">
    <source>
        <dbReference type="SAM" id="Phobius"/>
    </source>
</evidence>
<feature type="transmembrane region" description="Helical" evidence="1">
    <location>
        <begin position="117"/>
        <end position="136"/>
    </location>
</feature>
<protein>
    <recommendedName>
        <fullName evidence="2">DUF6534 domain-containing protein</fullName>
    </recommendedName>
</protein>
<keyword evidence="1" id="KW-1133">Transmembrane helix</keyword>
<reference evidence="4" key="1">
    <citation type="journal article" date="2017" name="Nat. Ecol. Evol.">
        <title>Genome expansion and lineage-specific genetic innovations in the forest pathogenic fungi Armillaria.</title>
        <authorList>
            <person name="Sipos G."/>
            <person name="Prasanna A.N."/>
            <person name="Walter M.C."/>
            <person name="O'Connor E."/>
            <person name="Balint B."/>
            <person name="Krizsan K."/>
            <person name="Kiss B."/>
            <person name="Hess J."/>
            <person name="Varga T."/>
            <person name="Slot J."/>
            <person name="Riley R."/>
            <person name="Boka B."/>
            <person name="Rigling D."/>
            <person name="Barry K."/>
            <person name="Lee J."/>
            <person name="Mihaltcheva S."/>
            <person name="LaButti K."/>
            <person name="Lipzen A."/>
            <person name="Waldron R."/>
            <person name="Moloney N.M."/>
            <person name="Sperisen C."/>
            <person name="Kredics L."/>
            <person name="Vagvoelgyi C."/>
            <person name="Patrignani A."/>
            <person name="Fitzpatrick D."/>
            <person name="Nagy I."/>
            <person name="Doyle S."/>
            <person name="Anderson J.B."/>
            <person name="Grigoriev I.V."/>
            <person name="Gueldener U."/>
            <person name="Muensterkoetter M."/>
            <person name="Nagy L.G."/>
        </authorList>
    </citation>
    <scope>NUCLEOTIDE SEQUENCE [LARGE SCALE GENOMIC DNA]</scope>
    <source>
        <strain evidence="4">28-4</strain>
    </source>
</reference>